<dbReference type="EMBL" id="JBBXMP010000042">
    <property type="protein sequence ID" value="KAL0065832.1"/>
    <property type="molecule type" value="Genomic_DNA"/>
</dbReference>
<gene>
    <name evidence="2" type="ORF">AAF712_007135</name>
</gene>
<feature type="compositionally biased region" description="Polar residues" evidence="1">
    <location>
        <begin position="169"/>
        <end position="189"/>
    </location>
</feature>
<evidence type="ECO:0000313" key="2">
    <source>
        <dbReference type="EMBL" id="KAL0065832.1"/>
    </source>
</evidence>
<feature type="compositionally biased region" description="Basic residues" evidence="1">
    <location>
        <begin position="58"/>
        <end position="67"/>
    </location>
</feature>
<comment type="caution">
    <text evidence="2">The sequence shown here is derived from an EMBL/GenBank/DDBJ whole genome shotgun (WGS) entry which is preliminary data.</text>
</comment>
<dbReference type="Proteomes" id="UP001437256">
    <property type="component" value="Unassembled WGS sequence"/>
</dbReference>
<keyword evidence="3" id="KW-1185">Reference proteome</keyword>
<name>A0ABR2ZZV4_9AGAR</name>
<reference evidence="2 3" key="1">
    <citation type="submission" date="2024-05" db="EMBL/GenBank/DDBJ databases">
        <title>A draft genome resource for the thread blight pathogen Marasmius tenuissimus strain MS-2.</title>
        <authorList>
            <person name="Yulfo-Soto G.E."/>
            <person name="Baruah I.K."/>
            <person name="Amoako-Attah I."/>
            <person name="Bukari Y."/>
            <person name="Meinhardt L.W."/>
            <person name="Bailey B.A."/>
            <person name="Cohen S.P."/>
        </authorList>
    </citation>
    <scope>NUCLEOTIDE SEQUENCE [LARGE SCALE GENOMIC DNA]</scope>
    <source>
        <strain evidence="2 3">MS-2</strain>
    </source>
</reference>
<accession>A0ABR2ZZV4</accession>
<protein>
    <submittedName>
        <fullName evidence="2">Uncharacterized protein</fullName>
    </submittedName>
</protein>
<proteinExistence type="predicted"/>
<evidence type="ECO:0000256" key="1">
    <source>
        <dbReference type="SAM" id="MobiDB-lite"/>
    </source>
</evidence>
<feature type="compositionally biased region" description="Low complexity" evidence="1">
    <location>
        <begin position="150"/>
        <end position="159"/>
    </location>
</feature>
<evidence type="ECO:0000313" key="3">
    <source>
        <dbReference type="Proteomes" id="UP001437256"/>
    </source>
</evidence>
<organism evidence="2 3">
    <name type="scientific">Marasmius tenuissimus</name>
    <dbReference type="NCBI Taxonomy" id="585030"/>
    <lineage>
        <taxon>Eukaryota</taxon>
        <taxon>Fungi</taxon>
        <taxon>Dikarya</taxon>
        <taxon>Basidiomycota</taxon>
        <taxon>Agaricomycotina</taxon>
        <taxon>Agaricomycetes</taxon>
        <taxon>Agaricomycetidae</taxon>
        <taxon>Agaricales</taxon>
        <taxon>Marasmiineae</taxon>
        <taxon>Marasmiaceae</taxon>
        <taxon>Marasmius</taxon>
    </lineage>
</organism>
<feature type="region of interest" description="Disordered" evidence="1">
    <location>
        <begin position="282"/>
        <end position="304"/>
    </location>
</feature>
<sequence>MLRAKLEETIKLREEELRNDTNARFVDPHNVWCVICDRNIKLSDKSRFDLSHWREHKRKKHGVRGHSTRGLVENVKERKQRQRQRKSFVVGDATATTTSSSSSRAADRKSLTIRLYPSPPSSQSSSSSGDTPGRKPTGRRRFNPIPPATSSSSSSSSSLRRSKRNQSSKHTTPLYTTTRLQDSPLTSSSFEDDPTVPLPSLPDFRISSEMEAYVHFERLDLDNNPVMYVDLPSYHSSSPDRPWTSWTFSRLTVPGWCVVDEVDDFELKRLAPTLEKCGDLLDVGNASEREENSEAEPGDYLSSL</sequence>
<feature type="compositionally biased region" description="Low complexity" evidence="1">
    <location>
        <begin position="93"/>
        <end position="104"/>
    </location>
</feature>
<feature type="region of interest" description="Disordered" evidence="1">
    <location>
        <begin position="58"/>
        <end position="202"/>
    </location>
</feature>